<comment type="cofactor">
    <cofactor evidence="2">
        <name>a divalent metal cation</name>
        <dbReference type="ChEBI" id="CHEBI:60240"/>
    </cofactor>
</comment>
<dbReference type="GO" id="GO:0016787">
    <property type="term" value="F:hydrolase activity"/>
    <property type="evidence" value="ECO:0007669"/>
    <property type="project" value="UniProtKB-UniRule"/>
</dbReference>
<dbReference type="KEGG" id="cpro:CPRO_03400"/>
<evidence type="ECO:0000313" key="7">
    <source>
        <dbReference type="Proteomes" id="UP000184204"/>
    </source>
</evidence>
<keyword evidence="2" id="KW-0479">Metal-binding</keyword>
<dbReference type="AlphaFoldDB" id="A0A0X8VBU7"/>
<dbReference type="InterPro" id="IPR029052">
    <property type="entry name" value="Metallo-depent_PP-like"/>
</dbReference>
<protein>
    <recommendedName>
        <fullName evidence="2">Phosphoesterase</fullName>
        <ecNumber evidence="2">3.1.4.-</ecNumber>
    </recommendedName>
</protein>
<dbReference type="SUPFAM" id="SSF56300">
    <property type="entry name" value="Metallo-dependent phosphatases"/>
    <property type="match status" value="1"/>
</dbReference>
<dbReference type="RefSeq" id="WP_066047118.1">
    <property type="nucleotide sequence ID" value="NZ_CP014223.1"/>
</dbReference>
<dbReference type="Proteomes" id="UP000184204">
    <property type="component" value="Unassembled WGS sequence"/>
</dbReference>
<evidence type="ECO:0000256" key="1">
    <source>
        <dbReference type="ARBA" id="ARBA00008950"/>
    </source>
</evidence>
<dbReference type="EC" id="3.1.4.-" evidence="2"/>
<dbReference type="InterPro" id="IPR000979">
    <property type="entry name" value="Phosphodiesterase_MJ0936/Vps29"/>
</dbReference>
<dbReference type="Gene3D" id="3.60.21.10">
    <property type="match status" value="1"/>
</dbReference>
<dbReference type="NCBIfam" id="TIGR00040">
    <property type="entry name" value="yfcE"/>
    <property type="match status" value="1"/>
</dbReference>
<evidence type="ECO:0000313" key="5">
    <source>
        <dbReference type="EMBL" id="SHE27078.1"/>
    </source>
</evidence>
<dbReference type="GO" id="GO:0046872">
    <property type="term" value="F:metal ion binding"/>
    <property type="evidence" value="ECO:0007669"/>
    <property type="project" value="UniProtKB-KW"/>
</dbReference>
<reference evidence="4 6" key="1">
    <citation type="journal article" date="2016" name="Genome Announc.">
        <title>Complete Genome Sequence of the Amino Acid-Fermenting Clostridium propionicum X2 (DSM 1682).</title>
        <authorList>
            <person name="Poehlein A."/>
            <person name="Schlien K."/>
            <person name="Chowdhury N.P."/>
            <person name="Gottschalk G."/>
            <person name="Buckel W."/>
            <person name="Daniel R."/>
        </authorList>
    </citation>
    <scope>NUCLEOTIDE SEQUENCE [LARGE SCALE GENOMIC DNA]</scope>
    <source>
        <strain evidence="4 6">X2</strain>
    </source>
</reference>
<organism evidence="5 7">
    <name type="scientific">Anaerotignum propionicum DSM 1682</name>
    <dbReference type="NCBI Taxonomy" id="991789"/>
    <lineage>
        <taxon>Bacteria</taxon>
        <taxon>Bacillati</taxon>
        <taxon>Bacillota</taxon>
        <taxon>Clostridia</taxon>
        <taxon>Lachnospirales</taxon>
        <taxon>Anaerotignaceae</taxon>
        <taxon>Anaerotignum</taxon>
    </lineage>
</organism>
<dbReference type="Proteomes" id="UP000068026">
    <property type="component" value="Chromosome"/>
</dbReference>
<sequence length="171" mass="19425">MKILVLSDSHGRIENAKAVLQRLEQQVDMVFHLGDYDEDAKALQSMFSGLPFHYVKGNNDYGWDTPSHKLVTAQGKRFLLTHGHKERVHFNVNTVAYWGEEQGGDAVIFGHTHVPFKDGDGRVYLFNPGSISLPRDGFPPTFGIISIENERIEGAIMEFDQGTIRRRKREL</sequence>
<evidence type="ECO:0000256" key="2">
    <source>
        <dbReference type="RuleBase" id="RU362039"/>
    </source>
</evidence>
<gene>
    <name evidence="4" type="primary">yfcE</name>
    <name evidence="4" type="ORF">CPRO_03400</name>
    <name evidence="5" type="ORF">SAMN02745151_00012</name>
</gene>
<dbReference type="CDD" id="cd00841">
    <property type="entry name" value="MPP_YfcE"/>
    <property type="match status" value="1"/>
</dbReference>
<keyword evidence="4" id="KW-0378">Hydrolase</keyword>
<dbReference type="InterPro" id="IPR041802">
    <property type="entry name" value="MPP_YfcE"/>
</dbReference>
<accession>A0A0X8VBU7</accession>
<reference evidence="6" key="2">
    <citation type="submission" date="2016-01" db="EMBL/GenBank/DDBJ databases">
        <authorList>
            <person name="Poehlein A."/>
            <person name="Schlien K."/>
            <person name="Gottschalk G."/>
            <person name="Buckel W."/>
            <person name="Daniel R."/>
        </authorList>
    </citation>
    <scope>NUCLEOTIDE SEQUENCE [LARGE SCALE GENOMIC DNA]</scope>
    <source>
        <strain evidence="6">X2</strain>
    </source>
</reference>
<comment type="similarity">
    <text evidence="1 2">Belongs to the metallophosphoesterase superfamily. YfcE family.</text>
</comment>
<name>A0A0X8VBU7_ANAPI</name>
<feature type="domain" description="Calcineurin-like phosphoesterase" evidence="3">
    <location>
        <begin position="1"/>
        <end position="149"/>
    </location>
</feature>
<evidence type="ECO:0000313" key="4">
    <source>
        <dbReference type="EMBL" id="AMJ39962.1"/>
    </source>
</evidence>
<evidence type="ECO:0000259" key="3">
    <source>
        <dbReference type="Pfam" id="PF12850"/>
    </source>
</evidence>
<reference evidence="7" key="4">
    <citation type="submission" date="2016-11" db="EMBL/GenBank/DDBJ databases">
        <authorList>
            <person name="Jaros S."/>
            <person name="Januszkiewicz K."/>
            <person name="Wedrychowicz H."/>
        </authorList>
    </citation>
    <scope>NUCLEOTIDE SEQUENCE [LARGE SCALE GENOMIC DNA]</scope>
    <source>
        <strain evidence="7">DSM 1682</strain>
    </source>
</reference>
<dbReference type="EMBL" id="FQUA01000001">
    <property type="protein sequence ID" value="SHE27078.1"/>
    <property type="molecule type" value="Genomic_DNA"/>
</dbReference>
<proteinExistence type="inferred from homology"/>
<dbReference type="OrthoDB" id="9800565at2"/>
<dbReference type="Pfam" id="PF12850">
    <property type="entry name" value="Metallophos_2"/>
    <property type="match status" value="1"/>
</dbReference>
<dbReference type="EMBL" id="CP014223">
    <property type="protein sequence ID" value="AMJ39962.1"/>
    <property type="molecule type" value="Genomic_DNA"/>
</dbReference>
<dbReference type="PANTHER" id="PTHR11124">
    <property type="entry name" value="VACUOLAR SORTING PROTEIN VPS29"/>
    <property type="match status" value="1"/>
</dbReference>
<dbReference type="InterPro" id="IPR024654">
    <property type="entry name" value="Calcineurin-like_PHP_lpxH"/>
</dbReference>
<evidence type="ECO:0000313" key="6">
    <source>
        <dbReference type="Proteomes" id="UP000068026"/>
    </source>
</evidence>
<keyword evidence="6" id="KW-1185">Reference proteome</keyword>
<reference evidence="5" key="3">
    <citation type="submission" date="2016-11" db="EMBL/GenBank/DDBJ databases">
        <authorList>
            <person name="Varghese N."/>
            <person name="Submissions S."/>
        </authorList>
    </citation>
    <scope>NUCLEOTIDE SEQUENCE</scope>
    <source>
        <strain evidence="5">DSM 1682</strain>
    </source>
</reference>